<proteinExistence type="inferred from homology"/>
<reference evidence="3 4" key="1">
    <citation type="submission" date="2024-01" db="EMBL/GenBank/DDBJ databases">
        <title>The genomes of 5 underutilized Papilionoideae crops provide insights into root nodulation and disease resistanc.</title>
        <authorList>
            <person name="Yuan L."/>
        </authorList>
    </citation>
    <scope>NUCLEOTIDE SEQUENCE [LARGE SCALE GENOMIC DNA]</scope>
    <source>
        <strain evidence="3">ZHUSHIDOU_FW_LH</strain>
        <tissue evidence="3">Leaf</tissue>
    </source>
</reference>
<evidence type="ECO:0000256" key="1">
    <source>
        <dbReference type="ARBA" id="ARBA00010992"/>
    </source>
</evidence>
<comment type="similarity">
    <text evidence="1">Belongs to the major facilitator superfamily. Sugar transporter (TC 2.A.1.1) family.</text>
</comment>
<keyword evidence="2" id="KW-0813">Transport</keyword>
<dbReference type="InterPro" id="IPR045262">
    <property type="entry name" value="STP/PLT_plant"/>
</dbReference>
<sequence length="125" mass="13560">MPAVGAIGVGNNKEYPGKLTPFVTATCVVATMGGLIFGYEIGISGILVANVLNYFFAKINGGWGWRLSLGATKFGIDGNPGDLTHWYAIELNPSHLQAFFQVTGNKGISYDDETMMAWYDYYGYA</sequence>
<evidence type="ECO:0000256" key="2">
    <source>
        <dbReference type="ARBA" id="ARBA00022448"/>
    </source>
</evidence>
<organism evidence="3 4">
    <name type="scientific">Crotalaria pallida</name>
    <name type="common">Smooth rattlebox</name>
    <name type="synonym">Crotalaria striata</name>
    <dbReference type="NCBI Taxonomy" id="3830"/>
    <lineage>
        <taxon>Eukaryota</taxon>
        <taxon>Viridiplantae</taxon>
        <taxon>Streptophyta</taxon>
        <taxon>Embryophyta</taxon>
        <taxon>Tracheophyta</taxon>
        <taxon>Spermatophyta</taxon>
        <taxon>Magnoliopsida</taxon>
        <taxon>eudicotyledons</taxon>
        <taxon>Gunneridae</taxon>
        <taxon>Pentapetalae</taxon>
        <taxon>rosids</taxon>
        <taxon>fabids</taxon>
        <taxon>Fabales</taxon>
        <taxon>Fabaceae</taxon>
        <taxon>Papilionoideae</taxon>
        <taxon>50 kb inversion clade</taxon>
        <taxon>genistoids sensu lato</taxon>
        <taxon>core genistoids</taxon>
        <taxon>Crotalarieae</taxon>
        <taxon>Crotalaria</taxon>
    </lineage>
</organism>
<evidence type="ECO:0000313" key="3">
    <source>
        <dbReference type="EMBL" id="KAK7275257.1"/>
    </source>
</evidence>
<gene>
    <name evidence="3" type="ORF">RIF29_16367</name>
</gene>
<keyword evidence="4" id="KW-1185">Reference proteome</keyword>
<dbReference type="PANTHER" id="PTHR23500:SF574">
    <property type="entry name" value="SUGAR TRANSPORT PROTEIN 1"/>
    <property type="match status" value="1"/>
</dbReference>
<comment type="caution">
    <text evidence="3">The sequence shown here is derived from an EMBL/GenBank/DDBJ whole genome shotgun (WGS) entry which is preliminary data.</text>
</comment>
<evidence type="ECO:0000313" key="4">
    <source>
        <dbReference type="Proteomes" id="UP001372338"/>
    </source>
</evidence>
<name>A0AAN9IDI2_CROPI</name>
<dbReference type="AlphaFoldDB" id="A0AAN9IDI2"/>
<dbReference type="Proteomes" id="UP001372338">
    <property type="component" value="Unassembled WGS sequence"/>
</dbReference>
<dbReference type="EMBL" id="JAYWIO010000003">
    <property type="protein sequence ID" value="KAK7275257.1"/>
    <property type="molecule type" value="Genomic_DNA"/>
</dbReference>
<protein>
    <submittedName>
        <fullName evidence="3">Uncharacterized protein</fullName>
    </submittedName>
</protein>
<accession>A0AAN9IDI2</accession>
<dbReference type="GO" id="GO:0015144">
    <property type="term" value="F:carbohydrate transmembrane transporter activity"/>
    <property type="evidence" value="ECO:0007669"/>
    <property type="project" value="InterPro"/>
</dbReference>
<dbReference type="PANTHER" id="PTHR23500">
    <property type="entry name" value="SOLUTE CARRIER FAMILY 2, FACILITATED GLUCOSE TRANSPORTER"/>
    <property type="match status" value="1"/>
</dbReference>